<name>A0A645EV26_9ZZZZ</name>
<sequence length="84" mass="9289">MPVVTGKFYCTNDLCTRGIKKFVTFLTLNRKIKNSAHVSCCEFLNGFGTICNRCSSHKMLIDGVTKDSLNGKVDSKGNVHQVFA</sequence>
<reference evidence="1" key="1">
    <citation type="submission" date="2019-08" db="EMBL/GenBank/DDBJ databases">
        <authorList>
            <person name="Kucharzyk K."/>
            <person name="Murdoch R.W."/>
            <person name="Higgins S."/>
            <person name="Loffler F."/>
        </authorList>
    </citation>
    <scope>NUCLEOTIDE SEQUENCE</scope>
</reference>
<organism evidence="1">
    <name type="scientific">bioreactor metagenome</name>
    <dbReference type="NCBI Taxonomy" id="1076179"/>
    <lineage>
        <taxon>unclassified sequences</taxon>
        <taxon>metagenomes</taxon>
        <taxon>ecological metagenomes</taxon>
    </lineage>
</organism>
<accession>A0A645EV26</accession>
<dbReference type="AlphaFoldDB" id="A0A645EV26"/>
<comment type="caution">
    <text evidence="1">The sequence shown here is derived from an EMBL/GenBank/DDBJ whole genome shotgun (WGS) entry which is preliminary data.</text>
</comment>
<protein>
    <submittedName>
        <fullName evidence="1">Uncharacterized protein</fullName>
    </submittedName>
</protein>
<dbReference type="EMBL" id="VSSQ01051609">
    <property type="protein sequence ID" value="MPN05697.1"/>
    <property type="molecule type" value="Genomic_DNA"/>
</dbReference>
<evidence type="ECO:0000313" key="1">
    <source>
        <dbReference type="EMBL" id="MPN05697.1"/>
    </source>
</evidence>
<gene>
    <name evidence="1" type="ORF">SDC9_152950</name>
</gene>
<proteinExistence type="predicted"/>